<feature type="region of interest" description="Disordered" evidence="1">
    <location>
        <begin position="1"/>
        <end position="49"/>
    </location>
</feature>
<feature type="compositionally biased region" description="Basic and acidic residues" evidence="1">
    <location>
        <begin position="208"/>
        <end position="223"/>
    </location>
</feature>
<feature type="compositionally biased region" description="Acidic residues" evidence="1">
    <location>
        <begin position="18"/>
        <end position="28"/>
    </location>
</feature>
<evidence type="ECO:0000313" key="4">
    <source>
        <dbReference type="Proteomes" id="UP000053317"/>
    </source>
</evidence>
<gene>
    <name evidence="3" type="ORF">UCRPC4_g00139</name>
</gene>
<dbReference type="OrthoDB" id="422827at2759"/>
<sequence length="625" mass="68232">MSQASYASRPLSSATEFSDTDFEDDYPDEQFTARSASSQTTVSTVDSLKTPDTAGLGGFEFHFDDKQAEKSPSVENGEAVDLYFGISPNGNVPIELPAPASFQPNQLLRKPLSSRNDAADKLDEANVRSWTPEDVADWMCDAGHDDTVVDKFLDHDINGQILLDLQYEDLKELEITCHTKRNAVLDSIKYLRASSRISLAPMLPQEMLPKEENKSTSKHDDRPRSRRRRRHHATAEDFVSPGESVSIVAVEQVLPRPHNCSKGENCKKWKKQQAKLQQIREELQAMPHTPMTISTTTSRPSVTASSDVLGPSMAPPSSITRERLSELRPVDPQESVRQFLGFQHMSPTSPSSGALAEKLRNMPKLTIPVSASTSVSHASPAGHHSATPRTVVTPTLRRSKTPISAIRYPAIPHSANPASRHERASRNLLSPSDVYGLTSPFSELDVPVTSIPQDPLDRDTSHLAMYKSEESYLRHSKALEYIDIDDYAVACSTAVSGKKLGAGFFRGALGRSGSVSKSGHDGSKSAHPGDYKSGHEAFGFQLIPISEHMGGRKGSISSSTLSPSAEKAVGSNTGGKDGHFFAVGTRDERIDWMRELMLAKALKKGREITGGVEGARFECDGEVII</sequence>
<evidence type="ECO:0000259" key="2">
    <source>
        <dbReference type="PROSITE" id="PS50105"/>
    </source>
</evidence>
<evidence type="ECO:0000313" key="3">
    <source>
        <dbReference type="EMBL" id="KKY29107.1"/>
    </source>
</evidence>
<name>A0A0G2F2T3_PHACM</name>
<feature type="region of interest" description="Disordered" evidence="1">
    <location>
        <begin position="553"/>
        <end position="572"/>
    </location>
</feature>
<dbReference type="SUPFAM" id="SSF47769">
    <property type="entry name" value="SAM/Pointed domain"/>
    <property type="match status" value="1"/>
</dbReference>
<reference evidence="3 4" key="1">
    <citation type="submission" date="2015-05" db="EMBL/GenBank/DDBJ databases">
        <title>Distinctive expansion of gene families associated with plant cell wall degradation and secondary metabolism in the genomes of grapevine trunk pathogens.</title>
        <authorList>
            <person name="Lawrence D.P."/>
            <person name="Travadon R."/>
            <person name="Rolshausen P.E."/>
            <person name="Baumgartner K."/>
        </authorList>
    </citation>
    <scope>NUCLEOTIDE SEQUENCE [LARGE SCALE GENOMIC DNA]</scope>
    <source>
        <strain evidence="3">UCRPC4</strain>
    </source>
</reference>
<dbReference type="InterPro" id="IPR001660">
    <property type="entry name" value="SAM"/>
</dbReference>
<dbReference type="AlphaFoldDB" id="A0A0G2F2T3"/>
<reference evidence="3 4" key="2">
    <citation type="submission" date="2015-05" db="EMBL/GenBank/DDBJ databases">
        <authorList>
            <person name="Morales-Cruz A."/>
            <person name="Amrine K.C."/>
            <person name="Cantu D."/>
        </authorList>
    </citation>
    <scope>NUCLEOTIDE SEQUENCE [LARGE SCALE GENOMIC DNA]</scope>
    <source>
        <strain evidence="3">UCRPC4</strain>
    </source>
</reference>
<dbReference type="CDD" id="cd09535">
    <property type="entry name" value="SAM_BOI-like_fungal"/>
    <property type="match status" value="1"/>
</dbReference>
<proteinExistence type="predicted"/>
<feature type="compositionally biased region" description="Polar residues" evidence="1">
    <location>
        <begin position="1"/>
        <end position="17"/>
    </location>
</feature>
<feature type="region of interest" description="Disordered" evidence="1">
    <location>
        <begin position="291"/>
        <end position="318"/>
    </location>
</feature>
<dbReference type="Proteomes" id="UP000053317">
    <property type="component" value="Unassembled WGS sequence"/>
</dbReference>
<evidence type="ECO:0000256" key="1">
    <source>
        <dbReference type="SAM" id="MobiDB-lite"/>
    </source>
</evidence>
<feature type="compositionally biased region" description="Polar residues" evidence="1">
    <location>
        <begin position="32"/>
        <end position="47"/>
    </location>
</feature>
<dbReference type="Pfam" id="PF07647">
    <property type="entry name" value="SAM_2"/>
    <property type="match status" value="1"/>
</dbReference>
<comment type="caution">
    <text evidence="3">The sequence shown here is derived from an EMBL/GenBank/DDBJ whole genome shotgun (WGS) entry which is preliminary data.</text>
</comment>
<feature type="compositionally biased region" description="Polar residues" evidence="1">
    <location>
        <begin position="291"/>
        <end position="306"/>
    </location>
</feature>
<feature type="domain" description="SAM" evidence="2">
    <location>
        <begin position="130"/>
        <end position="194"/>
    </location>
</feature>
<dbReference type="Gene3D" id="1.10.150.50">
    <property type="entry name" value="Transcription Factor, Ets-1"/>
    <property type="match status" value="1"/>
</dbReference>
<dbReference type="InterPro" id="IPR013761">
    <property type="entry name" value="SAM/pointed_sf"/>
</dbReference>
<organism evidence="3 4">
    <name type="scientific">Phaeomoniella chlamydospora</name>
    <name type="common">Phaeoacremonium chlamydosporum</name>
    <dbReference type="NCBI Taxonomy" id="158046"/>
    <lineage>
        <taxon>Eukaryota</taxon>
        <taxon>Fungi</taxon>
        <taxon>Dikarya</taxon>
        <taxon>Ascomycota</taxon>
        <taxon>Pezizomycotina</taxon>
        <taxon>Eurotiomycetes</taxon>
        <taxon>Chaetothyriomycetidae</taxon>
        <taxon>Phaeomoniellales</taxon>
        <taxon>Phaeomoniellaceae</taxon>
        <taxon>Phaeomoniella</taxon>
    </lineage>
</organism>
<feature type="region of interest" description="Disordered" evidence="1">
    <location>
        <begin position="202"/>
        <end position="240"/>
    </location>
</feature>
<dbReference type="SMART" id="SM00454">
    <property type="entry name" value="SAM"/>
    <property type="match status" value="1"/>
</dbReference>
<dbReference type="PROSITE" id="PS50105">
    <property type="entry name" value="SAM_DOMAIN"/>
    <property type="match status" value="1"/>
</dbReference>
<accession>A0A0G2F2T3</accession>
<dbReference type="EMBL" id="LCWF01000005">
    <property type="protein sequence ID" value="KKY29107.1"/>
    <property type="molecule type" value="Genomic_DNA"/>
</dbReference>
<protein>
    <submittedName>
        <fullName evidence="3">Putative sam and ph domain-containing protein</fullName>
    </submittedName>
</protein>
<keyword evidence="4" id="KW-1185">Reference proteome</keyword>